<protein>
    <recommendedName>
        <fullName evidence="3">Phorbol-ester/DAG-type domain-containing protein</fullName>
    </recommendedName>
</protein>
<keyword evidence="1" id="KW-0479">Metal-binding</keyword>
<feature type="domain" description="Phorbol-ester/DAG-type" evidence="3">
    <location>
        <begin position="20"/>
        <end position="76"/>
    </location>
</feature>
<sequence length="76" mass="8734">MSSTDFQVATMPKLTFPFHHHPLSSYTFQLWPSFCSLCSFPDISSLQRHTVTHIGYHCTDCGLTLHKECVDLLYLN</sequence>
<dbReference type="GO" id="GO:0046872">
    <property type="term" value="F:metal ion binding"/>
    <property type="evidence" value="ECO:0007669"/>
    <property type="project" value="UniProtKB-KW"/>
</dbReference>
<dbReference type="AlphaFoldDB" id="D7MTN4"/>
<dbReference type="Gramene" id="scaffold_801912.1">
    <property type="protein sequence ID" value="scaffold_801912.1"/>
    <property type="gene ID" value="scaffold_801912.1"/>
</dbReference>
<dbReference type="InterPro" id="IPR046349">
    <property type="entry name" value="C1-like_sf"/>
</dbReference>
<name>D7MTN4_ARALL</name>
<dbReference type="Gene3D" id="3.30.60.20">
    <property type="match status" value="1"/>
</dbReference>
<dbReference type="HOGENOM" id="CLU_2657847_0_0_1"/>
<reference evidence="5" key="1">
    <citation type="journal article" date="2011" name="Nat. Genet.">
        <title>The Arabidopsis lyrata genome sequence and the basis of rapid genome size change.</title>
        <authorList>
            <person name="Hu T.T."/>
            <person name="Pattyn P."/>
            <person name="Bakker E.G."/>
            <person name="Cao J."/>
            <person name="Cheng J.-F."/>
            <person name="Clark R.M."/>
            <person name="Fahlgren N."/>
            <person name="Fawcett J.A."/>
            <person name="Grimwood J."/>
            <person name="Gundlach H."/>
            <person name="Haberer G."/>
            <person name="Hollister J.D."/>
            <person name="Ossowski S."/>
            <person name="Ottilar R.P."/>
            <person name="Salamov A.A."/>
            <person name="Schneeberger K."/>
            <person name="Spannagl M."/>
            <person name="Wang X."/>
            <person name="Yang L."/>
            <person name="Nasrallah M.E."/>
            <person name="Bergelson J."/>
            <person name="Carrington J.C."/>
            <person name="Gaut B.S."/>
            <person name="Schmutz J."/>
            <person name="Mayer K.F.X."/>
            <person name="Van de Peer Y."/>
            <person name="Grigoriev I.V."/>
            <person name="Nordborg M."/>
            <person name="Weigel D."/>
            <person name="Guo Y.-L."/>
        </authorList>
    </citation>
    <scope>NUCLEOTIDE SEQUENCE [LARGE SCALE GENOMIC DNA]</scope>
    <source>
        <strain evidence="5">cv. MN47</strain>
    </source>
</reference>
<dbReference type="PROSITE" id="PS50081">
    <property type="entry name" value="ZF_DAG_PE_2"/>
    <property type="match status" value="1"/>
</dbReference>
<gene>
    <name evidence="4" type="ORF">ARALYDRAFT_918512</name>
</gene>
<organism evidence="5">
    <name type="scientific">Arabidopsis lyrata subsp. lyrata</name>
    <name type="common">Lyre-leaved rock-cress</name>
    <dbReference type="NCBI Taxonomy" id="81972"/>
    <lineage>
        <taxon>Eukaryota</taxon>
        <taxon>Viridiplantae</taxon>
        <taxon>Streptophyta</taxon>
        <taxon>Embryophyta</taxon>
        <taxon>Tracheophyta</taxon>
        <taxon>Spermatophyta</taxon>
        <taxon>Magnoliopsida</taxon>
        <taxon>eudicotyledons</taxon>
        <taxon>Gunneridae</taxon>
        <taxon>Pentapetalae</taxon>
        <taxon>rosids</taxon>
        <taxon>malvids</taxon>
        <taxon>Brassicales</taxon>
        <taxon>Brassicaceae</taxon>
        <taxon>Camelineae</taxon>
        <taxon>Arabidopsis</taxon>
    </lineage>
</organism>
<evidence type="ECO:0000313" key="4">
    <source>
        <dbReference type="EMBL" id="EFH42273.1"/>
    </source>
</evidence>
<dbReference type="SUPFAM" id="SSF57889">
    <property type="entry name" value="Cysteine-rich domain"/>
    <property type="match status" value="1"/>
</dbReference>
<keyword evidence="2" id="KW-0862">Zinc</keyword>
<dbReference type="Proteomes" id="UP000008694">
    <property type="component" value="Unassembled WGS sequence"/>
</dbReference>
<evidence type="ECO:0000313" key="5">
    <source>
        <dbReference type="Proteomes" id="UP000008694"/>
    </source>
</evidence>
<evidence type="ECO:0000256" key="2">
    <source>
        <dbReference type="ARBA" id="ARBA00022833"/>
    </source>
</evidence>
<evidence type="ECO:0000256" key="1">
    <source>
        <dbReference type="ARBA" id="ARBA00022723"/>
    </source>
</evidence>
<dbReference type="EMBL" id="GL348720">
    <property type="protein sequence ID" value="EFH42273.1"/>
    <property type="molecule type" value="Genomic_DNA"/>
</dbReference>
<dbReference type="InterPro" id="IPR002219">
    <property type="entry name" value="PKC_DAG/PE"/>
</dbReference>
<keyword evidence="5" id="KW-1185">Reference proteome</keyword>
<accession>D7MTN4</accession>
<evidence type="ECO:0000259" key="3">
    <source>
        <dbReference type="PROSITE" id="PS50081"/>
    </source>
</evidence>
<proteinExistence type="predicted"/>